<comment type="similarity">
    <text evidence="1">Belongs to the glycosyl hydrolase 3 family.</text>
</comment>
<gene>
    <name evidence="5" type="ORF">SAMN05421837_108422</name>
</gene>
<dbReference type="Gene3D" id="3.20.20.300">
    <property type="entry name" value="Glycoside hydrolase, family 3, N-terminal domain"/>
    <property type="match status" value="1"/>
</dbReference>
<dbReference type="RefSeq" id="WP_086673249.1">
    <property type="nucleotide sequence ID" value="NZ_FNUJ01000008.1"/>
</dbReference>
<keyword evidence="3" id="KW-0732">Signal</keyword>
<dbReference type="Pfam" id="PF00933">
    <property type="entry name" value="Glyco_hydro_3"/>
    <property type="match status" value="1"/>
</dbReference>
<dbReference type="GO" id="GO:0009251">
    <property type="term" value="P:glucan catabolic process"/>
    <property type="evidence" value="ECO:0007669"/>
    <property type="project" value="TreeGrafter"/>
</dbReference>
<sequence>MRTGRLVLAAVLGLSLAAPATALADAQPWRDARQPPDRRAAELVAAMTLDEKISQLHLQPDAQHQRFVPPIPRLGVPGFRIANGPAGMGPADDKPQKPATALPATMALASTFDTGLARRYGRLVGDETRALAHNVSEGPDINIARVPRNGRTFEGMGEDPVLVGAMGAADIRGIQENGTIAEVKHYAANNQETQRQSIDEHIDERTLNELYLPHFEQAVTEGHAGSVMCAYPKINGVFTCENPALLQDKLRDDWGFKGFVQSDWGAAHSTVGSANAGMNLEMIDGTWYGEKMKQAVLAGQVSEQRVDQLLLPRFRTMFAFGQFDRPPVLTPLPVAEHDAAAKQFAERGMVLLRNEHAQLPLDDRAVKSIALIGPFATKAKTGGGGSSAVIPTSTVDPLPGLRARVPGAAVTLDDGSDPARAASLAGTSDVAVVMVGDNETEGKDRPSLALDGTQDALVAAVAAANPRTVVVVKSGGPVLMPWASSVPAILQAWYPGQQDGAAVASVLFGDVNPSAKLPITFPAADADTPANTAAQFPGVNGVAEYSEGLQVGYRWFDAQGRAPLFPFGYGLSYTTFAFSGLSVRSTGDGATATFTVRNTGHRAGAEVAQLYLGFPAAAGEPPRQLKGFSRVELAPGQSRRVTIHLDERDFSAWDASSHAWAPVKGGFTVQVGDSSRSLPLRAPLVRR</sequence>
<dbReference type="AlphaFoldDB" id="A0A1H5RE81"/>
<dbReference type="STRING" id="218821.SAMN05421837_108422"/>
<dbReference type="Proteomes" id="UP000198878">
    <property type="component" value="Unassembled WGS sequence"/>
</dbReference>
<organism evidence="5 6">
    <name type="scientific">Amycolatopsis pretoriensis</name>
    <dbReference type="NCBI Taxonomy" id="218821"/>
    <lineage>
        <taxon>Bacteria</taxon>
        <taxon>Bacillati</taxon>
        <taxon>Actinomycetota</taxon>
        <taxon>Actinomycetes</taxon>
        <taxon>Pseudonocardiales</taxon>
        <taxon>Pseudonocardiaceae</taxon>
        <taxon>Amycolatopsis</taxon>
    </lineage>
</organism>
<dbReference type="PRINTS" id="PR00133">
    <property type="entry name" value="GLHYDRLASE3"/>
</dbReference>
<dbReference type="InterPro" id="IPR002772">
    <property type="entry name" value="Glyco_hydro_3_C"/>
</dbReference>
<keyword evidence="2" id="KW-0378">Hydrolase</keyword>
<reference evidence="6" key="1">
    <citation type="submission" date="2016-10" db="EMBL/GenBank/DDBJ databases">
        <authorList>
            <person name="Varghese N."/>
            <person name="Submissions S."/>
        </authorList>
    </citation>
    <scope>NUCLEOTIDE SEQUENCE [LARGE SCALE GENOMIC DNA]</scope>
    <source>
        <strain evidence="6">DSM 44654</strain>
    </source>
</reference>
<dbReference type="SUPFAM" id="SSF51445">
    <property type="entry name" value="(Trans)glycosidases"/>
    <property type="match status" value="1"/>
</dbReference>
<dbReference type="InterPro" id="IPR036962">
    <property type="entry name" value="Glyco_hydro_3_N_sf"/>
</dbReference>
<evidence type="ECO:0000256" key="2">
    <source>
        <dbReference type="ARBA" id="ARBA00022801"/>
    </source>
</evidence>
<dbReference type="EMBL" id="FNUJ01000008">
    <property type="protein sequence ID" value="SEF35827.1"/>
    <property type="molecule type" value="Genomic_DNA"/>
</dbReference>
<dbReference type="GO" id="GO:0008422">
    <property type="term" value="F:beta-glucosidase activity"/>
    <property type="evidence" value="ECO:0007669"/>
    <property type="project" value="TreeGrafter"/>
</dbReference>
<evidence type="ECO:0000313" key="6">
    <source>
        <dbReference type="Proteomes" id="UP000198878"/>
    </source>
</evidence>
<dbReference type="InterPro" id="IPR017853">
    <property type="entry name" value="GH"/>
</dbReference>
<dbReference type="OrthoDB" id="3187421at2"/>
<dbReference type="InterPro" id="IPR036881">
    <property type="entry name" value="Glyco_hydro_3_C_sf"/>
</dbReference>
<name>A0A1H5RE81_9PSEU</name>
<evidence type="ECO:0000259" key="4">
    <source>
        <dbReference type="SMART" id="SM01217"/>
    </source>
</evidence>
<evidence type="ECO:0000256" key="1">
    <source>
        <dbReference type="ARBA" id="ARBA00005336"/>
    </source>
</evidence>
<proteinExistence type="inferred from homology"/>
<dbReference type="InterPro" id="IPR001764">
    <property type="entry name" value="Glyco_hydro_3_N"/>
</dbReference>
<feature type="chain" id="PRO_5011782914" evidence="3">
    <location>
        <begin position="25"/>
        <end position="687"/>
    </location>
</feature>
<accession>A0A1H5RE81</accession>
<keyword evidence="6" id="KW-1185">Reference proteome</keyword>
<dbReference type="SMART" id="SM01217">
    <property type="entry name" value="Fn3_like"/>
    <property type="match status" value="1"/>
</dbReference>
<protein>
    <submittedName>
        <fullName evidence="5">Beta-glucosidase</fullName>
    </submittedName>
</protein>
<dbReference type="Gene3D" id="2.60.40.10">
    <property type="entry name" value="Immunoglobulins"/>
    <property type="match status" value="1"/>
</dbReference>
<feature type="signal peptide" evidence="3">
    <location>
        <begin position="1"/>
        <end position="24"/>
    </location>
</feature>
<dbReference type="PANTHER" id="PTHR42715:SF10">
    <property type="entry name" value="BETA-GLUCOSIDASE"/>
    <property type="match status" value="1"/>
</dbReference>
<dbReference type="InterPro" id="IPR013783">
    <property type="entry name" value="Ig-like_fold"/>
</dbReference>
<evidence type="ECO:0000256" key="3">
    <source>
        <dbReference type="SAM" id="SignalP"/>
    </source>
</evidence>
<dbReference type="SUPFAM" id="SSF52279">
    <property type="entry name" value="Beta-D-glucan exohydrolase, C-terminal domain"/>
    <property type="match status" value="1"/>
</dbReference>
<dbReference type="Pfam" id="PF01915">
    <property type="entry name" value="Glyco_hydro_3_C"/>
    <property type="match status" value="1"/>
</dbReference>
<dbReference type="InterPro" id="IPR026891">
    <property type="entry name" value="Fn3-like"/>
</dbReference>
<dbReference type="PANTHER" id="PTHR42715">
    <property type="entry name" value="BETA-GLUCOSIDASE"/>
    <property type="match status" value="1"/>
</dbReference>
<feature type="domain" description="Fibronectin type III-like" evidence="4">
    <location>
        <begin position="606"/>
        <end position="675"/>
    </location>
</feature>
<evidence type="ECO:0000313" key="5">
    <source>
        <dbReference type="EMBL" id="SEF35827.1"/>
    </source>
</evidence>
<dbReference type="InterPro" id="IPR050288">
    <property type="entry name" value="Cellulose_deg_GH3"/>
</dbReference>
<dbReference type="Pfam" id="PF14310">
    <property type="entry name" value="Fn3-like"/>
    <property type="match status" value="1"/>
</dbReference>
<dbReference type="Gene3D" id="3.40.50.1700">
    <property type="entry name" value="Glycoside hydrolase family 3 C-terminal domain"/>
    <property type="match status" value="1"/>
</dbReference>